<dbReference type="EMBL" id="BAAAHE010000021">
    <property type="protein sequence ID" value="GAA0623018.1"/>
    <property type="molecule type" value="Genomic_DNA"/>
</dbReference>
<reference evidence="4 5" key="1">
    <citation type="journal article" date="2019" name="Int. J. Syst. Evol. Microbiol.">
        <title>The Global Catalogue of Microorganisms (GCM) 10K type strain sequencing project: providing services to taxonomists for standard genome sequencing and annotation.</title>
        <authorList>
            <consortium name="The Broad Institute Genomics Platform"/>
            <consortium name="The Broad Institute Genome Sequencing Center for Infectious Disease"/>
            <person name="Wu L."/>
            <person name="Ma J."/>
        </authorList>
    </citation>
    <scope>NUCLEOTIDE SEQUENCE [LARGE SCALE GENOMIC DNA]</scope>
    <source>
        <strain evidence="4 5">JCM 10671</strain>
    </source>
</reference>
<sequence length="427" mass="42382">MTVTQLKERGRPRLRALAAAAAGALALTGIGVVNASTANAEVLNATGGSLQWGIKTSLLSYHFALHSGTTQGVVAGDGATASTETRGSGAETYPLYWNFPFVSGSYDSTTQKYTAQYGGSVTLTESNPAASTGPGSASPFKNFKVANPKVVIDLANNTKSLVLDVDGGDDGDPATPVDPLLTGVDFGTFPNLTTAVAPTGGAISYTNVAAALTAAGSDAFGGFYGAGTEIDPVSFSLTGLAGGGGETPEPTPTPTPEAPGDGEQRITFSVPEAAEECAGEIAWAISSGEDGLVTMSEAALNGDHLVSTGAIDPITISDSRTGDGQECYPSFGVSGQVTDFAGPNGASIPGANLGWAPNSSAGFIVAGSSVASGYNGAGPGLSQPSTLATVEGGQPGTGDAGADLELKAPVEAEPGEYEATLTLTGLT</sequence>
<dbReference type="RefSeq" id="WP_344605651.1">
    <property type="nucleotide sequence ID" value="NZ_BAAAHE010000021.1"/>
</dbReference>
<dbReference type="InterPro" id="IPR007331">
    <property type="entry name" value="Htaa"/>
</dbReference>
<feature type="chain" id="PRO_5045940439" description="Htaa domain-containing protein" evidence="2">
    <location>
        <begin position="36"/>
        <end position="427"/>
    </location>
</feature>
<name>A0ABN1GXV2_9ACTN</name>
<organism evidence="4 5">
    <name type="scientific">Sporichthya brevicatena</name>
    <dbReference type="NCBI Taxonomy" id="171442"/>
    <lineage>
        <taxon>Bacteria</taxon>
        <taxon>Bacillati</taxon>
        <taxon>Actinomycetota</taxon>
        <taxon>Actinomycetes</taxon>
        <taxon>Sporichthyales</taxon>
        <taxon>Sporichthyaceae</taxon>
        <taxon>Sporichthya</taxon>
    </lineage>
</organism>
<comment type="caution">
    <text evidence="4">The sequence shown here is derived from an EMBL/GenBank/DDBJ whole genome shotgun (WGS) entry which is preliminary data.</text>
</comment>
<accession>A0ABN1GXV2</accession>
<keyword evidence="5" id="KW-1185">Reference proteome</keyword>
<gene>
    <name evidence="4" type="ORF">GCM10009547_27540</name>
</gene>
<feature type="region of interest" description="Disordered" evidence="1">
    <location>
        <begin position="238"/>
        <end position="263"/>
    </location>
</feature>
<proteinExistence type="predicted"/>
<evidence type="ECO:0000256" key="2">
    <source>
        <dbReference type="SAM" id="SignalP"/>
    </source>
</evidence>
<protein>
    <recommendedName>
        <fullName evidence="3">Htaa domain-containing protein</fullName>
    </recommendedName>
</protein>
<evidence type="ECO:0000256" key="1">
    <source>
        <dbReference type="SAM" id="MobiDB-lite"/>
    </source>
</evidence>
<keyword evidence="2" id="KW-0732">Signal</keyword>
<dbReference type="Pfam" id="PF04213">
    <property type="entry name" value="HtaA"/>
    <property type="match status" value="1"/>
</dbReference>
<feature type="signal peptide" evidence="2">
    <location>
        <begin position="1"/>
        <end position="35"/>
    </location>
</feature>
<evidence type="ECO:0000259" key="3">
    <source>
        <dbReference type="Pfam" id="PF04213"/>
    </source>
</evidence>
<feature type="domain" description="Htaa" evidence="3">
    <location>
        <begin position="48"/>
        <end position="236"/>
    </location>
</feature>
<evidence type="ECO:0000313" key="5">
    <source>
        <dbReference type="Proteomes" id="UP001500957"/>
    </source>
</evidence>
<evidence type="ECO:0000313" key="4">
    <source>
        <dbReference type="EMBL" id="GAA0623018.1"/>
    </source>
</evidence>
<dbReference type="Proteomes" id="UP001500957">
    <property type="component" value="Unassembled WGS sequence"/>
</dbReference>